<keyword evidence="3" id="KW-1185">Reference proteome</keyword>
<accession>A0A1W1V531</accession>
<feature type="transmembrane region" description="Helical" evidence="1">
    <location>
        <begin position="182"/>
        <end position="204"/>
    </location>
</feature>
<gene>
    <name evidence="2" type="ORF">SAMN00790413_00053</name>
</gene>
<dbReference type="GO" id="GO:0042925">
    <property type="term" value="F:benzoate transmembrane transporter activity"/>
    <property type="evidence" value="ECO:0007669"/>
    <property type="project" value="InterPro"/>
</dbReference>
<feature type="transmembrane region" description="Helical" evidence="1">
    <location>
        <begin position="59"/>
        <end position="77"/>
    </location>
</feature>
<keyword evidence="1" id="KW-0472">Membrane</keyword>
<dbReference type="GO" id="GO:0005886">
    <property type="term" value="C:plasma membrane"/>
    <property type="evidence" value="ECO:0007669"/>
    <property type="project" value="TreeGrafter"/>
</dbReference>
<dbReference type="AlphaFoldDB" id="A0A1W1V531"/>
<feature type="transmembrane region" description="Helical" evidence="1">
    <location>
        <begin position="134"/>
        <end position="152"/>
    </location>
</feature>
<evidence type="ECO:0000256" key="1">
    <source>
        <dbReference type="SAM" id="Phobius"/>
    </source>
</evidence>
<protein>
    <submittedName>
        <fullName evidence="2">Benzoate membrane transport protein</fullName>
    </submittedName>
</protein>
<dbReference type="RefSeq" id="WP_084047799.1">
    <property type="nucleotide sequence ID" value="NZ_FWWU01000009.1"/>
</dbReference>
<sequence length="405" mass="41635">MTTPASLTPRPALHTLLRDATPSAFLSGLIAILIGWAGPNVLIYAVAQNAHLSQGTAMSWLWAHAVLCGAGSVYLSLRTRTPILLTWSTPGIAFLLTALPGTPFPQAVGAFLISGVLVLLLGTFRALTGLIARIPPHLAAALNAAILLPFAFKAVTALGAQPVLVGGMMLAFFALRRLAPRWAVAGVLLVGMILSAALGLLHPAPVSFALTRPEVVVPQFTWQAAVNLALPLTLLAFTGQFVPGFAVLKTAGYMPEPAPIIRTCGGLSLGAALLGCHNLTLGAMITNVVIGPDAHPDADKRYTAGVFGGLINVLFGLFAGTFLHLMGLLPAEAIAALAGLALLNAMGSALQAALREAPGSLAAPVVLAVTLSGLSLLGIGAAFWGIMAGLGVHLAERQRSREARA</sequence>
<dbReference type="STRING" id="695939.SAMN00790413_00053"/>
<feature type="transmembrane region" description="Helical" evidence="1">
    <location>
        <begin position="302"/>
        <end position="326"/>
    </location>
</feature>
<dbReference type="InterPro" id="IPR004711">
    <property type="entry name" value="Benzoate_Transporter"/>
</dbReference>
<feature type="transmembrane region" description="Helical" evidence="1">
    <location>
        <begin position="374"/>
        <end position="395"/>
    </location>
</feature>
<feature type="transmembrane region" description="Helical" evidence="1">
    <location>
        <begin position="24"/>
        <end position="47"/>
    </location>
</feature>
<keyword evidence="1" id="KW-0812">Transmembrane</keyword>
<dbReference type="PANTHER" id="PTHR30199">
    <property type="entry name" value="MFS FAMILY TRANSPORTER, PREDICTED SUBSTRATE BENZOATE"/>
    <property type="match status" value="1"/>
</dbReference>
<feature type="transmembrane region" description="Helical" evidence="1">
    <location>
        <begin position="158"/>
        <end position="175"/>
    </location>
</feature>
<feature type="transmembrane region" description="Helical" evidence="1">
    <location>
        <begin position="224"/>
        <end position="248"/>
    </location>
</feature>
<evidence type="ECO:0000313" key="2">
    <source>
        <dbReference type="EMBL" id="SMB88462.1"/>
    </source>
</evidence>
<feature type="transmembrane region" description="Helical" evidence="1">
    <location>
        <begin position="269"/>
        <end position="290"/>
    </location>
</feature>
<dbReference type="Pfam" id="PF03594">
    <property type="entry name" value="BenE"/>
    <property type="match status" value="1"/>
</dbReference>
<proteinExistence type="predicted"/>
<evidence type="ECO:0000313" key="3">
    <source>
        <dbReference type="Proteomes" id="UP000192582"/>
    </source>
</evidence>
<reference evidence="2 3" key="1">
    <citation type="submission" date="2017-04" db="EMBL/GenBank/DDBJ databases">
        <authorList>
            <person name="Afonso C.L."/>
            <person name="Miller P.J."/>
            <person name="Scott M.A."/>
            <person name="Spackman E."/>
            <person name="Goraichik I."/>
            <person name="Dimitrov K.M."/>
            <person name="Suarez D.L."/>
            <person name="Swayne D.E."/>
        </authorList>
    </citation>
    <scope>NUCLEOTIDE SEQUENCE [LARGE SCALE GENOMIC DNA]</scope>
    <source>
        <strain evidence="2 3">KR-140</strain>
    </source>
</reference>
<dbReference type="NCBIfam" id="TIGR00843">
    <property type="entry name" value="benE"/>
    <property type="match status" value="1"/>
</dbReference>
<name>A0A1W1V531_9DEIO</name>
<feature type="transmembrane region" description="Helical" evidence="1">
    <location>
        <begin position="333"/>
        <end position="354"/>
    </location>
</feature>
<organism evidence="2 3">
    <name type="scientific">Deinococcus hopiensis KR-140</name>
    <dbReference type="NCBI Taxonomy" id="695939"/>
    <lineage>
        <taxon>Bacteria</taxon>
        <taxon>Thermotogati</taxon>
        <taxon>Deinococcota</taxon>
        <taxon>Deinococci</taxon>
        <taxon>Deinococcales</taxon>
        <taxon>Deinococcaceae</taxon>
        <taxon>Deinococcus</taxon>
    </lineage>
</organism>
<keyword evidence="1" id="KW-1133">Transmembrane helix</keyword>
<dbReference type="Proteomes" id="UP000192582">
    <property type="component" value="Unassembled WGS sequence"/>
</dbReference>
<dbReference type="PANTHER" id="PTHR30199:SF0">
    <property type="entry name" value="INNER MEMBRANE PROTEIN YDCO"/>
    <property type="match status" value="1"/>
</dbReference>
<dbReference type="OrthoDB" id="9813854at2"/>
<dbReference type="EMBL" id="FWWU01000009">
    <property type="protein sequence ID" value="SMB88462.1"/>
    <property type="molecule type" value="Genomic_DNA"/>
</dbReference>
<feature type="transmembrane region" description="Helical" evidence="1">
    <location>
        <begin position="107"/>
        <end position="127"/>
    </location>
</feature>
<feature type="transmembrane region" description="Helical" evidence="1">
    <location>
        <begin position="84"/>
        <end position="101"/>
    </location>
</feature>